<dbReference type="RefSeq" id="WP_380900077.1">
    <property type="nucleotide sequence ID" value="NZ_JBHUFU010000007.1"/>
</dbReference>
<dbReference type="Pfam" id="PF15594">
    <property type="entry name" value="Imm50"/>
    <property type="match status" value="1"/>
</dbReference>
<dbReference type="EMBL" id="JBHUFU010000007">
    <property type="protein sequence ID" value="MFD1830799.1"/>
    <property type="molecule type" value="Genomic_DNA"/>
</dbReference>
<accession>A0ABW4PKK7</accession>
<organism evidence="1 2">
    <name type="scientific">Streptomyces desertarenae</name>
    <dbReference type="NCBI Taxonomy" id="2666184"/>
    <lineage>
        <taxon>Bacteria</taxon>
        <taxon>Bacillati</taxon>
        <taxon>Actinomycetota</taxon>
        <taxon>Actinomycetes</taxon>
        <taxon>Kitasatosporales</taxon>
        <taxon>Streptomycetaceae</taxon>
        <taxon>Streptomyces</taxon>
    </lineage>
</organism>
<evidence type="ECO:0000313" key="1">
    <source>
        <dbReference type="EMBL" id="MFD1830799.1"/>
    </source>
</evidence>
<comment type="caution">
    <text evidence="1">The sequence shown here is derived from an EMBL/GenBank/DDBJ whole genome shotgun (WGS) entry which is preliminary data.</text>
</comment>
<sequence>MNRNWGECVRNVDKLNEFYPGGIPSGPVVVRSVNLNRRGPAVVMRLDLAEFPAFPRPEWAEVGCDRIQCHVVFLDVADFRLERWSGAGEVELAVTSLEPRRLRVLAEGTTVRCGFTSSDALTVRHVSAYDSTGEQEKQFFAGPLDRRKFTNRLPWIDERTFYG</sequence>
<gene>
    <name evidence="1" type="ORF">ACFSJS_14115</name>
</gene>
<evidence type="ECO:0000313" key="2">
    <source>
        <dbReference type="Proteomes" id="UP001597365"/>
    </source>
</evidence>
<protein>
    <submittedName>
        <fullName evidence="1">Imm50 family immunity protein</fullName>
    </submittedName>
</protein>
<reference evidence="2" key="1">
    <citation type="journal article" date="2019" name="Int. J. Syst. Evol. Microbiol.">
        <title>The Global Catalogue of Microorganisms (GCM) 10K type strain sequencing project: providing services to taxonomists for standard genome sequencing and annotation.</title>
        <authorList>
            <consortium name="The Broad Institute Genomics Platform"/>
            <consortium name="The Broad Institute Genome Sequencing Center for Infectious Disease"/>
            <person name="Wu L."/>
            <person name="Ma J."/>
        </authorList>
    </citation>
    <scope>NUCLEOTIDE SEQUENCE [LARGE SCALE GENOMIC DNA]</scope>
    <source>
        <strain evidence="2">CGMCC 4.7455</strain>
    </source>
</reference>
<dbReference type="Proteomes" id="UP001597365">
    <property type="component" value="Unassembled WGS sequence"/>
</dbReference>
<dbReference type="InterPro" id="IPR028957">
    <property type="entry name" value="Imm50"/>
</dbReference>
<keyword evidence="2" id="KW-1185">Reference proteome</keyword>
<proteinExistence type="predicted"/>
<name>A0ABW4PKK7_9ACTN</name>